<dbReference type="EMBL" id="LT594629">
    <property type="protein sequence ID" value="SCN12136.1"/>
    <property type="molecule type" value="Genomic_DNA"/>
</dbReference>
<gene>
    <name evidence="5" type="primary">PmUG01_08026100</name>
    <name evidence="4" type="ORF">PMALA_009580</name>
    <name evidence="5" type="ORF">PMUG01_08026100</name>
</gene>
<reference evidence="5 7" key="3">
    <citation type="submission" date="2016-06" db="EMBL/GenBank/DDBJ databases">
        <authorList>
            <consortium name="Pathogen Informatics"/>
        </authorList>
    </citation>
    <scope>NUCLEOTIDE SEQUENCE [LARGE SCALE GENOMIC DNA]</scope>
</reference>
<reference evidence="6" key="2">
    <citation type="submission" date="2016-05" db="EMBL/GenBank/DDBJ databases">
        <authorList>
            <person name="Naeem Raeece"/>
        </authorList>
    </citation>
    <scope>NUCLEOTIDE SEQUENCE [LARGE SCALE GENOMIC DNA]</scope>
</reference>
<dbReference type="GO" id="GO:0004866">
    <property type="term" value="F:endopeptidase inhibitor activity"/>
    <property type="evidence" value="ECO:0007669"/>
    <property type="project" value="InterPro"/>
</dbReference>
<keyword evidence="7" id="KW-1185">Reference proteome</keyword>
<dbReference type="AlphaFoldDB" id="A0A1A8VUZ0"/>
<dbReference type="EMBL" id="FLQW01000520">
    <property type="protein sequence ID" value="SBS84373.1"/>
    <property type="molecule type" value="Genomic_DNA"/>
</dbReference>
<dbReference type="GO" id="GO:0000502">
    <property type="term" value="C:proteasome complex"/>
    <property type="evidence" value="ECO:0007669"/>
    <property type="project" value="UniProtKB-KW"/>
</dbReference>
<evidence type="ECO:0000313" key="7">
    <source>
        <dbReference type="Proteomes" id="UP000219813"/>
    </source>
</evidence>
<name>A0A1A8VUZ0_PLAMA</name>
<evidence type="ECO:0000256" key="1">
    <source>
        <dbReference type="ARBA" id="ARBA00006405"/>
    </source>
</evidence>
<dbReference type="Pfam" id="PF11566">
    <property type="entry name" value="PI31_Prot_N"/>
    <property type="match status" value="1"/>
</dbReference>
<accession>A0A1A8VUZ0</accession>
<dbReference type="GO" id="GO:0070628">
    <property type="term" value="F:proteasome binding"/>
    <property type="evidence" value="ECO:0007669"/>
    <property type="project" value="InterPro"/>
</dbReference>
<keyword evidence="2" id="KW-0647">Proteasome</keyword>
<protein>
    <recommendedName>
        <fullName evidence="3">PI31 proteasome regulator N-terminal domain-containing protein</fullName>
    </recommendedName>
</protein>
<dbReference type="PANTHER" id="PTHR13266">
    <property type="entry name" value="PROTEASOME INHIBITOR"/>
    <property type="match status" value="1"/>
</dbReference>
<feature type="domain" description="PI31 proteasome regulator N-terminal" evidence="3">
    <location>
        <begin position="18"/>
        <end position="173"/>
    </location>
</feature>
<evidence type="ECO:0000259" key="3">
    <source>
        <dbReference type="Pfam" id="PF11566"/>
    </source>
</evidence>
<organism evidence="4 6">
    <name type="scientific">Plasmodium malariae</name>
    <dbReference type="NCBI Taxonomy" id="5858"/>
    <lineage>
        <taxon>Eukaryota</taxon>
        <taxon>Sar</taxon>
        <taxon>Alveolata</taxon>
        <taxon>Apicomplexa</taxon>
        <taxon>Aconoidasida</taxon>
        <taxon>Haemosporida</taxon>
        <taxon>Plasmodiidae</taxon>
        <taxon>Plasmodium</taxon>
        <taxon>Plasmodium (Plasmodium)</taxon>
    </lineage>
</organism>
<proteinExistence type="inferred from homology"/>
<dbReference type="Proteomes" id="UP000219813">
    <property type="component" value="Chromosome 8"/>
</dbReference>
<evidence type="ECO:0000256" key="2">
    <source>
        <dbReference type="ARBA" id="ARBA00022942"/>
    </source>
</evidence>
<dbReference type="PANTHER" id="PTHR13266:SF1">
    <property type="entry name" value="PROTEASOME INHIBITOR PI31 SUBUNIT"/>
    <property type="match status" value="1"/>
</dbReference>
<evidence type="ECO:0000313" key="4">
    <source>
        <dbReference type="EMBL" id="SBS84373.1"/>
    </source>
</evidence>
<dbReference type="OrthoDB" id="370646at2759"/>
<evidence type="ECO:0000313" key="5">
    <source>
        <dbReference type="EMBL" id="SCN12136.1"/>
    </source>
</evidence>
<dbReference type="Gene3D" id="3.40.1000.30">
    <property type="match status" value="1"/>
</dbReference>
<dbReference type="GO" id="GO:0043161">
    <property type="term" value="P:proteasome-mediated ubiquitin-dependent protein catabolic process"/>
    <property type="evidence" value="ECO:0007669"/>
    <property type="project" value="InterPro"/>
</dbReference>
<dbReference type="GeneID" id="39868243"/>
<sequence length="286" mass="33737">MKRHDTFKDLIRLHDNLKKEEILALFFHSCILNNCYNYILNEEKKYATSNNEKIKISNGYIKYTQGDEKDQVFISRILIDPLWRKSSNNYNFTYKSTQNDDTYNLNILKIEKSLVLQIINTAQPSTVHTVTINMNEYINNTKEENIIDKIEETINIEKLENIFQNHILNNMNKTNVYNTMRNNNSLIIESNIQETQKENMFKAKESQFLQNFTNDYFDDKNPTIEGRNLIPNFRKDDSVLKPDGLLVGPNNKFFSPKNLRYDPMGPFGNEPNADNKPFEFQNNFPF</sequence>
<dbReference type="InterPro" id="IPR045128">
    <property type="entry name" value="PI31-like"/>
</dbReference>
<dbReference type="Proteomes" id="UP000078597">
    <property type="component" value="Unassembled WGS sequence"/>
</dbReference>
<comment type="similarity">
    <text evidence="1">Belongs to the proteasome inhibitor PI31 family.</text>
</comment>
<evidence type="ECO:0000313" key="6">
    <source>
        <dbReference type="Proteomes" id="UP000078597"/>
    </source>
</evidence>
<reference evidence="4" key="1">
    <citation type="submission" date="2016-05" db="EMBL/GenBank/DDBJ databases">
        <authorList>
            <person name="Lavstsen T."/>
            <person name="Jespersen J.S."/>
        </authorList>
    </citation>
    <scope>NUCLEOTIDE SEQUENCE [LARGE SCALE GENOMIC DNA]</scope>
</reference>
<dbReference type="OMA" id="EFQNNFP"/>
<dbReference type="KEGG" id="pmal:PMUG01_08026100"/>
<dbReference type="RefSeq" id="XP_028861107.1">
    <property type="nucleotide sequence ID" value="XM_029004416.1"/>
</dbReference>
<dbReference type="InterPro" id="IPR021625">
    <property type="entry name" value="PI31_Prot_N"/>
</dbReference>
<dbReference type="VEuPathDB" id="PlasmoDB:PmUG01_08026100"/>